<dbReference type="InterPro" id="IPR050406">
    <property type="entry name" value="FGGY_Carb_Kinase"/>
</dbReference>
<organism evidence="6 7">
    <name type="scientific">Pseudovibrio axinellae</name>
    <dbReference type="NCBI Taxonomy" id="989403"/>
    <lineage>
        <taxon>Bacteria</taxon>
        <taxon>Pseudomonadati</taxon>
        <taxon>Pseudomonadota</taxon>
        <taxon>Alphaproteobacteria</taxon>
        <taxon>Hyphomicrobiales</taxon>
        <taxon>Stappiaceae</taxon>
        <taxon>Pseudovibrio</taxon>
    </lineage>
</organism>
<dbReference type="RefSeq" id="WP_068010580.1">
    <property type="nucleotide sequence ID" value="NZ_FOFM01000001.1"/>
</dbReference>
<dbReference type="SUPFAM" id="SSF53067">
    <property type="entry name" value="Actin-like ATPase domain"/>
    <property type="match status" value="2"/>
</dbReference>
<evidence type="ECO:0000256" key="1">
    <source>
        <dbReference type="ARBA" id="ARBA00009156"/>
    </source>
</evidence>
<dbReference type="AlphaFoldDB" id="A0A165T4L5"/>
<evidence type="ECO:0000256" key="3">
    <source>
        <dbReference type="ARBA" id="ARBA00022777"/>
    </source>
</evidence>
<reference evidence="6 7" key="1">
    <citation type="journal article" date="2016" name="Front. Microbiol.">
        <title>Comparative Genomic Analysis Reveals a Diverse Repertoire of Genes Involved in Prokaryote-Eukaryote Interactions within the Pseudovibrio Genus.</title>
        <authorList>
            <person name="Romano S."/>
            <person name="Fernandez-Guerra A."/>
            <person name="Reen F.J."/>
            <person name="Glockner F.O."/>
            <person name="Crowley S.P."/>
            <person name="O'Sullivan O."/>
            <person name="Cotter P.D."/>
            <person name="Adams C."/>
            <person name="Dobson A.D."/>
            <person name="O'Gara F."/>
        </authorList>
    </citation>
    <scope>NUCLEOTIDE SEQUENCE [LARGE SCALE GENOMIC DNA]</scope>
    <source>
        <strain evidence="6 7">Ad2</strain>
    </source>
</reference>
<proteinExistence type="inferred from homology"/>
<comment type="caution">
    <text evidence="6">The sequence shown here is derived from an EMBL/GenBank/DDBJ whole genome shotgun (WGS) entry which is preliminary data.</text>
</comment>
<protein>
    <submittedName>
        <fullName evidence="6">L-fuculokinase</fullName>
        <ecNumber evidence="6">2.7.1.51</ecNumber>
    </submittedName>
</protein>
<dbReference type="STRING" id="989403.SAMN05421798_101913"/>
<dbReference type="Pfam" id="PF02782">
    <property type="entry name" value="FGGY_C"/>
    <property type="match status" value="1"/>
</dbReference>
<dbReference type="InterPro" id="IPR043129">
    <property type="entry name" value="ATPase_NBD"/>
</dbReference>
<name>A0A165T4L5_9HYPH</name>
<dbReference type="GO" id="GO:0008737">
    <property type="term" value="F:L-fuculokinase activity"/>
    <property type="evidence" value="ECO:0007669"/>
    <property type="project" value="UniProtKB-EC"/>
</dbReference>
<evidence type="ECO:0000313" key="6">
    <source>
        <dbReference type="EMBL" id="KZL05419.1"/>
    </source>
</evidence>
<dbReference type="Pfam" id="PF00370">
    <property type="entry name" value="FGGY_N"/>
    <property type="match status" value="1"/>
</dbReference>
<evidence type="ECO:0000259" key="4">
    <source>
        <dbReference type="Pfam" id="PF00370"/>
    </source>
</evidence>
<feature type="domain" description="Carbohydrate kinase FGGY C-terminal" evidence="5">
    <location>
        <begin position="262"/>
        <end position="453"/>
    </location>
</feature>
<dbReference type="PIRSF" id="PIRSF000538">
    <property type="entry name" value="GlpK"/>
    <property type="match status" value="1"/>
</dbReference>
<keyword evidence="2 6" id="KW-0808">Transferase</keyword>
<dbReference type="InterPro" id="IPR018485">
    <property type="entry name" value="FGGY_C"/>
</dbReference>
<gene>
    <name evidence="6" type="primary">fucK</name>
    <name evidence="6" type="ORF">PsAD2_04344</name>
</gene>
<dbReference type="Proteomes" id="UP000076577">
    <property type="component" value="Unassembled WGS sequence"/>
</dbReference>
<dbReference type="InterPro" id="IPR000577">
    <property type="entry name" value="Carb_kinase_FGGY"/>
</dbReference>
<dbReference type="EMBL" id="LMCB01000152">
    <property type="protein sequence ID" value="KZL05419.1"/>
    <property type="molecule type" value="Genomic_DNA"/>
</dbReference>
<dbReference type="OrthoDB" id="9805576at2"/>
<feature type="domain" description="Carbohydrate kinase FGGY N-terminal" evidence="4">
    <location>
        <begin position="5"/>
        <end position="251"/>
    </location>
</feature>
<accession>A0A165T4L5</accession>
<evidence type="ECO:0000259" key="5">
    <source>
        <dbReference type="Pfam" id="PF02782"/>
    </source>
</evidence>
<keyword evidence="3 6" id="KW-0418">Kinase</keyword>
<keyword evidence="7" id="KW-1185">Reference proteome</keyword>
<evidence type="ECO:0000256" key="2">
    <source>
        <dbReference type="ARBA" id="ARBA00022679"/>
    </source>
</evidence>
<evidence type="ECO:0000313" key="7">
    <source>
        <dbReference type="Proteomes" id="UP000076577"/>
    </source>
</evidence>
<dbReference type="InterPro" id="IPR018484">
    <property type="entry name" value="FGGY_N"/>
</dbReference>
<dbReference type="PANTHER" id="PTHR43095:SF5">
    <property type="entry name" value="XYLULOSE KINASE"/>
    <property type="match status" value="1"/>
</dbReference>
<dbReference type="CDD" id="cd07779">
    <property type="entry name" value="ASKHA_NBD_FGGY_YgcE-like"/>
    <property type="match status" value="1"/>
</dbReference>
<dbReference type="Gene3D" id="3.30.420.40">
    <property type="match status" value="2"/>
</dbReference>
<sequence length="512" mass="56761">MTETLLAIDCGSQSIRALLFTPDGTLLSKVQKPITEYRSENPGWSEIDPLVLWELLGRCCRELWECGEDPAAVKAMSVTTQRGTQIAVDERGIPLRPAITWMDERIEDRQKPLPLLWRTIFGAAGLSRSIMSVRSECEVNWIAVNQPDIWKKTYKFLQVSGYLNYKLTELFRDSSGAQVGYVPYDYKKQQWAGPSHFLWKLFSFKPSHLPELVEPGKPIGKLSAEAAQHTGLPEGLPVVSAAADKACEVVGCGATDATVGCLSYGTRATATIHSPKYFEVERPLPAYAGGLPRMFTPESSVILGYWMVNWFKEEFGHPEQEKAKKIGSPVEVFFDDLLNSTPPGSHGLTLLPKWGRDNGRSTPVKGAIIGFGDVHTRGHIYRAIIEGITLELRRGLKKIERKSGEKIKILRVSGGGSQSDAIMQITADIFALPTERPHTFETAGLGAAIAASVGVGIHPDFDHAMQAMTRQNEVFQPDPKTVQLYRKLFKYVYLPMPARLAPLNKAIRRIVG</sequence>
<dbReference type="PATRIC" id="fig|989403.3.peg.4759"/>
<comment type="similarity">
    <text evidence="1">Belongs to the FGGY kinase family.</text>
</comment>
<dbReference type="EC" id="2.7.1.51" evidence="6"/>
<dbReference type="PANTHER" id="PTHR43095">
    <property type="entry name" value="SUGAR KINASE"/>
    <property type="match status" value="1"/>
</dbReference>